<dbReference type="EMBL" id="LLXX01000174">
    <property type="protein sequence ID" value="KRQ98957.1"/>
    <property type="molecule type" value="Genomic_DNA"/>
</dbReference>
<keyword evidence="3" id="KW-1185">Reference proteome</keyword>
<reference evidence="2 3" key="1">
    <citation type="submission" date="2014-03" db="EMBL/GenBank/DDBJ databases">
        <title>Bradyrhizobium valentinum sp. nov., isolated from effective nodules of Lupinus mariae-josephae, a lupine endemic of basic-lime soils in Eastern Spain.</title>
        <authorList>
            <person name="Duran D."/>
            <person name="Rey L."/>
            <person name="Navarro A."/>
            <person name="Busquets A."/>
            <person name="Imperial J."/>
            <person name="Ruiz-Argueso T."/>
        </authorList>
    </citation>
    <scope>NUCLEOTIDE SEQUENCE [LARGE SCALE GENOMIC DNA]</scope>
    <source>
        <strain evidence="2 3">LmjM3</strain>
    </source>
</reference>
<dbReference type="Proteomes" id="UP000051913">
    <property type="component" value="Unassembled WGS sequence"/>
</dbReference>
<gene>
    <name evidence="2" type="ORF">CP49_35575</name>
</gene>
<feature type="compositionally biased region" description="Gly residues" evidence="1">
    <location>
        <begin position="51"/>
        <end position="67"/>
    </location>
</feature>
<sequence>MLELLFGSTLVNWGPPILAYVQQNPWRVFSAILVAVLLIDWMVNDRSSGSCDGGLDFGSGDGDGGGD</sequence>
<evidence type="ECO:0000313" key="2">
    <source>
        <dbReference type="EMBL" id="KRQ98957.1"/>
    </source>
</evidence>
<proteinExistence type="predicted"/>
<protein>
    <submittedName>
        <fullName evidence="2">Uncharacterized protein</fullName>
    </submittedName>
</protein>
<evidence type="ECO:0000313" key="3">
    <source>
        <dbReference type="Proteomes" id="UP000051913"/>
    </source>
</evidence>
<evidence type="ECO:0000256" key="1">
    <source>
        <dbReference type="SAM" id="MobiDB-lite"/>
    </source>
</evidence>
<comment type="caution">
    <text evidence="2">The sequence shown here is derived from an EMBL/GenBank/DDBJ whole genome shotgun (WGS) entry which is preliminary data.</text>
</comment>
<dbReference type="AlphaFoldDB" id="A0A0R3KVG2"/>
<feature type="region of interest" description="Disordered" evidence="1">
    <location>
        <begin position="48"/>
        <end position="67"/>
    </location>
</feature>
<accession>A0A0R3KVG2</accession>
<organism evidence="2 3">
    <name type="scientific">Bradyrhizobium valentinum</name>
    <dbReference type="NCBI Taxonomy" id="1518501"/>
    <lineage>
        <taxon>Bacteria</taxon>
        <taxon>Pseudomonadati</taxon>
        <taxon>Pseudomonadota</taxon>
        <taxon>Alphaproteobacteria</taxon>
        <taxon>Hyphomicrobiales</taxon>
        <taxon>Nitrobacteraceae</taxon>
        <taxon>Bradyrhizobium</taxon>
    </lineage>
</organism>
<name>A0A0R3KVG2_9BRAD</name>